<proteinExistence type="predicted"/>
<dbReference type="AlphaFoldDB" id="A0A1X0WJD8"/>
<keyword evidence="1" id="KW-0812">Transmembrane</keyword>
<dbReference type="EMBL" id="MRWE01000004">
    <property type="protein sequence ID" value="ORJ26871.1"/>
    <property type="molecule type" value="Genomic_DNA"/>
</dbReference>
<feature type="transmembrane region" description="Helical" evidence="1">
    <location>
        <begin position="87"/>
        <end position="105"/>
    </location>
</feature>
<protein>
    <submittedName>
        <fullName evidence="2">Branched-chain amino acid transport</fullName>
    </submittedName>
</protein>
<keyword evidence="3" id="KW-1185">Reference proteome</keyword>
<keyword evidence="1" id="KW-0472">Membrane</keyword>
<keyword evidence="1" id="KW-1133">Transmembrane helix</keyword>
<accession>A0A1X0WJD8</accession>
<dbReference type="RefSeq" id="WP_017489815.1">
    <property type="nucleotide sequence ID" value="NZ_CP049603.1"/>
</dbReference>
<reference evidence="2 3" key="1">
    <citation type="journal article" date="2017" name="Int. J. Syst. Evol. Microbiol.">
        <title>Rouxiella badensis sp. nov. and Rouxiella silvae sp. nov. isolated from peat bog soil in Germany and emendation of the genus description.</title>
        <authorList>
            <person name="Le Fleche-Mateos A."/>
            <person name="Kugler J.H."/>
            <person name="Hansen S.H."/>
            <person name="Syldatk C."/>
            <person name="Hausmann R."/>
            <person name="Lomprez F."/>
            <person name="Vandenbogaert M."/>
            <person name="Manuguerra J.C."/>
            <person name="Grimont P.A."/>
        </authorList>
    </citation>
    <scope>NUCLEOTIDE SEQUENCE [LARGE SCALE GENOMIC DNA]</scope>
    <source>
        <strain evidence="2 3">DSM 100043</strain>
    </source>
</reference>
<name>A0A1X0WJD8_9GAMM</name>
<dbReference type="Pfam" id="PF05437">
    <property type="entry name" value="AzlD"/>
    <property type="match status" value="1"/>
</dbReference>
<comment type="caution">
    <text evidence="2">The sequence shown here is derived from an EMBL/GenBank/DDBJ whole genome shotgun (WGS) entry which is preliminary data.</text>
</comment>
<gene>
    <name evidence="2" type="ORF">BS640_03850</name>
</gene>
<dbReference type="GeneID" id="93567288"/>
<dbReference type="Proteomes" id="UP000192536">
    <property type="component" value="Unassembled WGS sequence"/>
</dbReference>
<dbReference type="STRING" id="1646377.BS640_03850"/>
<feature type="transmembrane region" description="Helical" evidence="1">
    <location>
        <begin position="6"/>
        <end position="25"/>
    </location>
</feature>
<feature type="transmembrane region" description="Helical" evidence="1">
    <location>
        <begin position="65"/>
        <end position="82"/>
    </location>
</feature>
<feature type="transmembrane region" description="Helical" evidence="1">
    <location>
        <begin position="37"/>
        <end position="59"/>
    </location>
</feature>
<sequence>MTEHGLIIAGIAVLATGTYLLRLAGFRLGSRLTLSPGANALLGDAATTLLLAVAAVATLYEGGGFAGYARPVGVAVAAFLAWRKKPLIVVILVAAAVSAGLRQIGLK</sequence>
<organism evidence="2 3">
    <name type="scientific">Rouxiella badensis</name>
    <dbReference type="NCBI Taxonomy" id="1646377"/>
    <lineage>
        <taxon>Bacteria</taxon>
        <taxon>Pseudomonadati</taxon>
        <taxon>Pseudomonadota</taxon>
        <taxon>Gammaproteobacteria</taxon>
        <taxon>Enterobacterales</taxon>
        <taxon>Yersiniaceae</taxon>
        <taxon>Rouxiella</taxon>
    </lineage>
</organism>
<evidence type="ECO:0000313" key="2">
    <source>
        <dbReference type="EMBL" id="ORJ26871.1"/>
    </source>
</evidence>
<evidence type="ECO:0000256" key="1">
    <source>
        <dbReference type="SAM" id="Phobius"/>
    </source>
</evidence>
<evidence type="ECO:0000313" key="3">
    <source>
        <dbReference type="Proteomes" id="UP000192536"/>
    </source>
</evidence>
<dbReference type="InterPro" id="IPR008407">
    <property type="entry name" value="Brnchd-chn_aa_trnsp_AzlD"/>
</dbReference>